<keyword evidence="2" id="KW-1185">Reference proteome</keyword>
<dbReference type="AlphaFoldDB" id="A0A835Z0Z0"/>
<evidence type="ECO:0000313" key="2">
    <source>
        <dbReference type="Proteomes" id="UP000664859"/>
    </source>
</evidence>
<proteinExistence type="predicted"/>
<dbReference type="Proteomes" id="UP000664859">
    <property type="component" value="Unassembled WGS sequence"/>
</dbReference>
<comment type="caution">
    <text evidence="1">The sequence shown here is derived from an EMBL/GenBank/DDBJ whole genome shotgun (WGS) entry which is preliminary data.</text>
</comment>
<organism evidence="1 2">
    <name type="scientific">Tribonema minus</name>
    <dbReference type="NCBI Taxonomy" id="303371"/>
    <lineage>
        <taxon>Eukaryota</taxon>
        <taxon>Sar</taxon>
        <taxon>Stramenopiles</taxon>
        <taxon>Ochrophyta</taxon>
        <taxon>PX clade</taxon>
        <taxon>Xanthophyceae</taxon>
        <taxon>Tribonematales</taxon>
        <taxon>Tribonemataceae</taxon>
        <taxon>Tribonema</taxon>
    </lineage>
</organism>
<sequence length="118" mass="12899">MTAARTYVAVCDYLSEREYARRPFIDLPQFLARLEAKNFTGTAVMLNQDMEAALHEPPVPPDAYAGKPFALQYLDFGAFLVGHDCNSRGGACGEGTGHTCLPGPPDDGAKMLHYRLYG</sequence>
<reference evidence="1" key="1">
    <citation type="submission" date="2021-02" db="EMBL/GenBank/DDBJ databases">
        <title>First Annotated Genome of the Yellow-green Alga Tribonema minus.</title>
        <authorList>
            <person name="Mahan K.M."/>
        </authorList>
    </citation>
    <scope>NUCLEOTIDE SEQUENCE</scope>
    <source>
        <strain evidence="1">UTEX B ZZ1240</strain>
    </source>
</reference>
<gene>
    <name evidence="1" type="ORF">JKP88DRAFT_276666</name>
</gene>
<protein>
    <submittedName>
        <fullName evidence="1">Uncharacterized protein</fullName>
    </submittedName>
</protein>
<name>A0A835Z0Z0_9STRA</name>
<accession>A0A835Z0Z0</accession>
<evidence type="ECO:0000313" key="1">
    <source>
        <dbReference type="EMBL" id="KAG5185256.1"/>
    </source>
</evidence>
<dbReference type="EMBL" id="JAFCMP010000135">
    <property type="protein sequence ID" value="KAG5185256.1"/>
    <property type="molecule type" value="Genomic_DNA"/>
</dbReference>